<dbReference type="EMBL" id="CALNXI010001637">
    <property type="protein sequence ID" value="CAH3173874.1"/>
    <property type="molecule type" value="Genomic_DNA"/>
</dbReference>
<feature type="region of interest" description="Disordered" evidence="1">
    <location>
        <begin position="1"/>
        <end position="113"/>
    </location>
</feature>
<reference evidence="2 3" key="1">
    <citation type="submission" date="2022-05" db="EMBL/GenBank/DDBJ databases">
        <authorList>
            <consortium name="Genoscope - CEA"/>
            <person name="William W."/>
        </authorList>
    </citation>
    <scope>NUCLEOTIDE SEQUENCE [LARGE SCALE GENOMIC DNA]</scope>
</reference>
<dbReference type="Proteomes" id="UP001159427">
    <property type="component" value="Unassembled WGS sequence"/>
</dbReference>
<accession>A0ABN8R3E4</accession>
<evidence type="ECO:0000256" key="1">
    <source>
        <dbReference type="SAM" id="MobiDB-lite"/>
    </source>
</evidence>
<evidence type="ECO:0000313" key="3">
    <source>
        <dbReference type="Proteomes" id="UP001159427"/>
    </source>
</evidence>
<proteinExistence type="predicted"/>
<evidence type="ECO:0000313" key="2">
    <source>
        <dbReference type="EMBL" id="CAH3173874.1"/>
    </source>
</evidence>
<feature type="compositionally biased region" description="Polar residues" evidence="1">
    <location>
        <begin position="80"/>
        <end position="89"/>
    </location>
</feature>
<feature type="compositionally biased region" description="Pro residues" evidence="1">
    <location>
        <begin position="69"/>
        <end position="78"/>
    </location>
</feature>
<organism evidence="2 3">
    <name type="scientific">Porites evermanni</name>
    <dbReference type="NCBI Taxonomy" id="104178"/>
    <lineage>
        <taxon>Eukaryota</taxon>
        <taxon>Metazoa</taxon>
        <taxon>Cnidaria</taxon>
        <taxon>Anthozoa</taxon>
        <taxon>Hexacorallia</taxon>
        <taxon>Scleractinia</taxon>
        <taxon>Fungiina</taxon>
        <taxon>Poritidae</taxon>
        <taxon>Porites</taxon>
    </lineage>
</organism>
<gene>
    <name evidence="2" type="ORF">PEVE_00009261</name>
</gene>
<protein>
    <submittedName>
        <fullName evidence="2">Uncharacterized protein</fullName>
    </submittedName>
</protein>
<name>A0ABN8R3E4_9CNID</name>
<sequence length="204" mass="22803">MPQTAAEGIREESKPSGPAEATMMSDNDLLLYLGPNSSGDGDVDYAAPRTPSYCPPTDTEEQNDAYENSPPPSQPRPPARNTNENNPPDQKQPENRGIKRKYVDHQSKEAKIAKTEDSIPKLERHLNNRTCPKSLQYSAKANIAPDSTFQKEIKDIKRAKNPGQKTAEQALVNALTHFHKRRLDNCLETNLSLGLHFRLEDVLM</sequence>
<keyword evidence="3" id="KW-1185">Reference proteome</keyword>
<comment type="caution">
    <text evidence="2">The sequence shown here is derived from an EMBL/GenBank/DDBJ whole genome shotgun (WGS) entry which is preliminary data.</text>
</comment>
<feature type="compositionally biased region" description="Basic and acidic residues" evidence="1">
    <location>
        <begin position="91"/>
        <end position="113"/>
    </location>
</feature>